<gene>
    <name evidence="2" type="ORF">HNQ92_000225</name>
</gene>
<feature type="signal peptide" evidence="1">
    <location>
        <begin position="1"/>
        <end position="20"/>
    </location>
</feature>
<comment type="caution">
    <text evidence="2">The sequence shown here is derived from an EMBL/GenBank/DDBJ whole genome shotgun (WGS) entry which is preliminary data.</text>
</comment>
<sequence>MKKVLIPLLAALGFVTAAMGQNASFKKAYVNHTEIGLLLGNVRYVPYVGSGEMVEKRQNLTVQMFNGLQLSRRLAAGVTVGMDRYTAALVTPIMAGVRYDLTRKENARFFASADAGYGFTWFHSDATNYHTQGGLALNPGLGLRFGKPAATNFTLSMGYKYQQVTVDKPPFWTDTERTETRLYNRLALRLGLSF</sequence>
<feature type="chain" id="PRO_5032720297" description="Outer membrane protein beta-barrel domain-containing protein" evidence="1">
    <location>
        <begin position="21"/>
        <end position="194"/>
    </location>
</feature>
<evidence type="ECO:0000313" key="3">
    <source>
        <dbReference type="Proteomes" id="UP000557307"/>
    </source>
</evidence>
<dbReference type="InterPro" id="IPR011250">
    <property type="entry name" value="OMP/PagP_B-barrel"/>
</dbReference>
<proteinExistence type="predicted"/>
<keyword evidence="1" id="KW-0732">Signal</keyword>
<keyword evidence="3" id="KW-1185">Reference proteome</keyword>
<dbReference type="AlphaFoldDB" id="A0A840TF26"/>
<dbReference type="RefSeq" id="WP_184169646.1">
    <property type="nucleotide sequence ID" value="NZ_JACHGF010000001.1"/>
</dbReference>
<dbReference type="SUPFAM" id="SSF56925">
    <property type="entry name" value="OMPA-like"/>
    <property type="match status" value="1"/>
</dbReference>
<reference evidence="2 3" key="1">
    <citation type="submission" date="2020-08" db="EMBL/GenBank/DDBJ databases">
        <title>Genomic Encyclopedia of Type Strains, Phase IV (KMG-IV): sequencing the most valuable type-strain genomes for metagenomic binning, comparative biology and taxonomic classification.</title>
        <authorList>
            <person name="Goeker M."/>
        </authorList>
    </citation>
    <scope>NUCLEOTIDE SEQUENCE [LARGE SCALE GENOMIC DNA]</scope>
    <source>
        <strain evidence="2 3">DSM 105074</strain>
    </source>
</reference>
<accession>A0A840TF26</accession>
<evidence type="ECO:0008006" key="4">
    <source>
        <dbReference type="Google" id="ProtNLM"/>
    </source>
</evidence>
<name>A0A840TF26_9BACT</name>
<dbReference type="Proteomes" id="UP000557307">
    <property type="component" value="Unassembled WGS sequence"/>
</dbReference>
<dbReference type="EMBL" id="JACHGF010000001">
    <property type="protein sequence ID" value="MBB5282104.1"/>
    <property type="molecule type" value="Genomic_DNA"/>
</dbReference>
<organism evidence="2 3">
    <name type="scientific">Rhabdobacter roseus</name>
    <dbReference type="NCBI Taxonomy" id="1655419"/>
    <lineage>
        <taxon>Bacteria</taxon>
        <taxon>Pseudomonadati</taxon>
        <taxon>Bacteroidota</taxon>
        <taxon>Cytophagia</taxon>
        <taxon>Cytophagales</taxon>
        <taxon>Cytophagaceae</taxon>
        <taxon>Rhabdobacter</taxon>
    </lineage>
</organism>
<protein>
    <recommendedName>
        <fullName evidence="4">Outer membrane protein beta-barrel domain-containing protein</fullName>
    </recommendedName>
</protein>
<evidence type="ECO:0000256" key="1">
    <source>
        <dbReference type="SAM" id="SignalP"/>
    </source>
</evidence>
<dbReference type="Gene3D" id="2.40.160.20">
    <property type="match status" value="1"/>
</dbReference>
<evidence type="ECO:0000313" key="2">
    <source>
        <dbReference type="EMBL" id="MBB5282104.1"/>
    </source>
</evidence>